<gene>
    <name evidence="2" type="ORF">SAMN05444159_1500</name>
</gene>
<sequence length="115" mass="12835">MTGKKRALGSDLKKVDRHVIQPHEYDEVPELTDEMAERADLYRGAKLIRRGRPKSDDPKQLITLRLDAAVLRWFQQSGPGYQSRIGAALKSHMTRKKAAAKATPRGKSVGKKKAG</sequence>
<dbReference type="Proteomes" id="UP000189935">
    <property type="component" value="Chromosome I"/>
</dbReference>
<dbReference type="OrthoDB" id="361944at2"/>
<proteinExistence type="predicted"/>
<evidence type="ECO:0000313" key="3">
    <source>
        <dbReference type="Proteomes" id="UP000189935"/>
    </source>
</evidence>
<evidence type="ECO:0000313" key="2">
    <source>
        <dbReference type="EMBL" id="SHJ79069.1"/>
    </source>
</evidence>
<dbReference type="AlphaFoldDB" id="A0A1M6M6L7"/>
<feature type="region of interest" description="Disordered" evidence="1">
    <location>
        <begin position="94"/>
        <end position="115"/>
    </location>
</feature>
<protein>
    <submittedName>
        <fullName evidence="2">Uncharacterized conserved protein, DUF4415 family</fullName>
    </submittedName>
</protein>
<reference evidence="2 3" key="1">
    <citation type="submission" date="2016-11" db="EMBL/GenBank/DDBJ databases">
        <authorList>
            <person name="Jaros S."/>
            <person name="Januszkiewicz K."/>
            <person name="Wedrychowicz H."/>
        </authorList>
    </citation>
    <scope>NUCLEOTIDE SEQUENCE [LARGE SCALE GENOMIC DNA]</scope>
    <source>
        <strain evidence="2 3">GAS499</strain>
    </source>
</reference>
<evidence type="ECO:0000256" key="1">
    <source>
        <dbReference type="SAM" id="MobiDB-lite"/>
    </source>
</evidence>
<dbReference type="EMBL" id="LT670844">
    <property type="protein sequence ID" value="SHJ79069.1"/>
    <property type="molecule type" value="Genomic_DNA"/>
</dbReference>
<dbReference type="Pfam" id="PF14384">
    <property type="entry name" value="BrnA_antitoxin"/>
    <property type="match status" value="1"/>
</dbReference>
<accession>A0A1M6M6L7</accession>
<name>A0A1M6M6L7_9BRAD</name>
<dbReference type="InterPro" id="IPR025528">
    <property type="entry name" value="BrnA_antitoxin"/>
</dbReference>
<organism evidence="2 3">
    <name type="scientific">Bradyrhizobium lablabi</name>
    <dbReference type="NCBI Taxonomy" id="722472"/>
    <lineage>
        <taxon>Bacteria</taxon>
        <taxon>Pseudomonadati</taxon>
        <taxon>Pseudomonadota</taxon>
        <taxon>Alphaproteobacteria</taxon>
        <taxon>Hyphomicrobiales</taxon>
        <taxon>Nitrobacteraceae</taxon>
        <taxon>Bradyrhizobium</taxon>
    </lineage>
</organism>